<proteinExistence type="inferred from homology"/>
<dbReference type="PANTHER" id="PTHR12555:SF13">
    <property type="entry name" value="UBIQUITIN RECOGNITION FACTOR IN ER-ASSOCIATED DEGRADATION PROTEIN 1"/>
    <property type="match status" value="1"/>
</dbReference>
<evidence type="ECO:0000256" key="3">
    <source>
        <dbReference type="SAM" id="MobiDB-lite"/>
    </source>
</evidence>
<dbReference type="InterPro" id="IPR004854">
    <property type="entry name" value="Ufd1-like"/>
</dbReference>
<evidence type="ECO:0000313" key="6">
    <source>
        <dbReference type="EMBL" id="KAG9241392.1"/>
    </source>
</evidence>
<dbReference type="GO" id="GO:0031593">
    <property type="term" value="F:polyubiquitin modification-dependent protein binding"/>
    <property type="evidence" value="ECO:0007669"/>
    <property type="project" value="TreeGrafter"/>
</dbReference>
<dbReference type="EMBL" id="MU254219">
    <property type="protein sequence ID" value="KAG9241392.1"/>
    <property type="molecule type" value="Genomic_DNA"/>
</dbReference>
<feature type="region of interest" description="Disordered" evidence="3">
    <location>
        <begin position="335"/>
        <end position="392"/>
    </location>
</feature>
<sequence>MSYGNYGDPEEFMAMMQAVGRGGQGLRRFDEYYRCYPAGMLPGPDRDHINFGGKIILPPSALEKLTRLHIEYPMNFELISKNGEVKTTHAGVLEFVAEEGKVYLPPWMMDTLNMELGDMLQIKSTSLKPASYVKIQPQSVDFLEITDPKAVLEMAMRGFATLTQGDKFKFKYNENVYEVAVLEVKPTSEKMGVSMIETDVSVDFAPPVGHVEPTSNRGSGTNTPKSVHGIPAGGTFHQQGTMAAAINYDAIKPTSDAAAAGARAFSSNFLTGGQKLSKKGAKTSAPQASTPVAGAYTNPPPQPLRRTNGPQPLRLAPNRLFFGYDIVPLKTQAEKDKENADALQPHFAGQGNTLRPGAKRKADAEKMLPEVIKPEPSVGRRLDGRKVEKHQS</sequence>
<dbReference type="InterPro" id="IPR042299">
    <property type="entry name" value="Ufd1-like_Nn"/>
</dbReference>
<dbReference type="Gene3D" id="3.10.330.10">
    <property type="match status" value="1"/>
</dbReference>
<dbReference type="PANTHER" id="PTHR12555">
    <property type="entry name" value="UBIQUITIN FUSION DEGRADATON PROTEIN 1"/>
    <property type="match status" value="1"/>
</dbReference>
<dbReference type="Proteomes" id="UP000887226">
    <property type="component" value="Unassembled WGS sequence"/>
</dbReference>
<dbReference type="AlphaFoldDB" id="A0A9P8CC85"/>
<protein>
    <submittedName>
        <fullName evidence="6">Ubiquitin fusion degradation protein 1</fullName>
    </submittedName>
</protein>
<feature type="region of interest" description="Disordered" evidence="3">
    <location>
        <begin position="274"/>
        <end position="311"/>
    </location>
</feature>
<keyword evidence="7" id="KW-1185">Reference proteome</keyword>
<organism evidence="6 7">
    <name type="scientific">Calycina marina</name>
    <dbReference type="NCBI Taxonomy" id="1763456"/>
    <lineage>
        <taxon>Eukaryota</taxon>
        <taxon>Fungi</taxon>
        <taxon>Dikarya</taxon>
        <taxon>Ascomycota</taxon>
        <taxon>Pezizomycotina</taxon>
        <taxon>Leotiomycetes</taxon>
        <taxon>Helotiales</taxon>
        <taxon>Pezizellaceae</taxon>
        <taxon>Calycina</taxon>
    </lineage>
</organism>
<name>A0A9P8CC85_9HELO</name>
<feature type="domain" description="Ubiquitin fusion degradation protein UFD1 N-terminal subdomain 2" evidence="5">
    <location>
        <begin position="130"/>
        <end position="207"/>
    </location>
</feature>
<reference evidence="6" key="1">
    <citation type="journal article" date="2021" name="IMA Fungus">
        <title>Genomic characterization of three marine fungi, including Emericellopsis atlantica sp. nov. with signatures of a generalist lifestyle and marine biomass degradation.</title>
        <authorList>
            <person name="Hagestad O.C."/>
            <person name="Hou L."/>
            <person name="Andersen J.H."/>
            <person name="Hansen E.H."/>
            <person name="Altermark B."/>
            <person name="Li C."/>
            <person name="Kuhnert E."/>
            <person name="Cox R.J."/>
            <person name="Crous P.W."/>
            <person name="Spatafora J.W."/>
            <person name="Lail K."/>
            <person name="Amirebrahimi M."/>
            <person name="Lipzen A."/>
            <person name="Pangilinan J."/>
            <person name="Andreopoulos W."/>
            <person name="Hayes R.D."/>
            <person name="Ng V."/>
            <person name="Grigoriev I.V."/>
            <person name="Jackson S.A."/>
            <person name="Sutton T.D.S."/>
            <person name="Dobson A.D.W."/>
            <person name="Rama T."/>
        </authorList>
    </citation>
    <scope>NUCLEOTIDE SEQUENCE</scope>
    <source>
        <strain evidence="6">TRa3180A</strain>
    </source>
</reference>
<dbReference type="OrthoDB" id="422728at2759"/>
<dbReference type="InterPro" id="IPR055418">
    <property type="entry name" value="UFD1_N2"/>
</dbReference>
<evidence type="ECO:0000259" key="4">
    <source>
        <dbReference type="Pfam" id="PF03152"/>
    </source>
</evidence>
<keyword evidence="2" id="KW-0833">Ubl conjugation pathway</keyword>
<dbReference type="InterPro" id="IPR055417">
    <property type="entry name" value="UFD1_N1"/>
</dbReference>
<feature type="domain" description="Ubiquitin fusion degradation protein UFD1 N-terminal subdomain 1" evidence="4">
    <location>
        <begin position="29"/>
        <end position="127"/>
    </location>
</feature>
<dbReference type="GO" id="GO:0034098">
    <property type="term" value="C:VCP-NPL4-UFD1 AAA ATPase complex"/>
    <property type="evidence" value="ECO:0007669"/>
    <property type="project" value="TreeGrafter"/>
</dbReference>
<feature type="compositionally biased region" description="Basic and acidic residues" evidence="3">
    <location>
        <begin position="378"/>
        <end position="392"/>
    </location>
</feature>
<comment type="similarity">
    <text evidence="1">Belongs to the UFD1 family.</text>
</comment>
<accession>A0A9P8CC85</accession>
<dbReference type="Pfam" id="PF03152">
    <property type="entry name" value="UFD1_N1"/>
    <property type="match status" value="1"/>
</dbReference>
<evidence type="ECO:0000313" key="7">
    <source>
        <dbReference type="Proteomes" id="UP000887226"/>
    </source>
</evidence>
<evidence type="ECO:0000256" key="1">
    <source>
        <dbReference type="ARBA" id="ARBA00006043"/>
    </source>
</evidence>
<evidence type="ECO:0000259" key="5">
    <source>
        <dbReference type="Pfam" id="PF24842"/>
    </source>
</evidence>
<dbReference type="GO" id="GO:0006511">
    <property type="term" value="P:ubiquitin-dependent protein catabolic process"/>
    <property type="evidence" value="ECO:0007669"/>
    <property type="project" value="InterPro"/>
</dbReference>
<comment type="caution">
    <text evidence="6">The sequence shown here is derived from an EMBL/GenBank/DDBJ whole genome shotgun (WGS) entry which is preliminary data.</text>
</comment>
<dbReference type="GO" id="GO:0036503">
    <property type="term" value="P:ERAD pathway"/>
    <property type="evidence" value="ECO:0007669"/>
    <property type="project" value="TreeGrafter"/>
</dbReference>
<gene>
    <name evidence="6" type="ORF">BJ878DRAFT_482987</name>
</gene>
<dbReference type="Gene3D" id="2.40.40.50">
    <property type="entry name" value="Ubiquitin fusion degradation protein UFD1, N-terminal domain"/>
    <property type="match status" value="1"/>
</dbReference>
<dbReference type="Pfam" id="PF24842">
    <property type="entry name" value="UFD1_N2"/>
    <property type="match status" value="1"/>
</dbReference>
<evidence type="ECO:0000256" key="2">
    <source>
        <dbReference type="ARBA" id="ARBA00022786"/>
    </source>
</evidence>